<reference evidence="10 12" key="1">
    <citation type="submission" date="2016-06" db="EMBL/GenBank/DDBJ databases">
        <authorList>
            <person name="Kjaerup R.B."/>
            <person name="Dalgaard T.S."/>
            <person name="Juul-Madsen H.R."/>
        </authorList>
    </citation>
    <scope>NUCLEOTIDE SEQUENCE [LARGE SCALE GENOMIC DNA]</scope>
    <source>
        <strain evidence="10">Orrdi1</strain>
    </source>
</reference>
<feature type="transmembrane region" description="Helical" evidence="8">
    <location>
        <begin position="198"/>
        <end position="225"/>
    </location>
</feature>
<dbReference type="CDD" id="cd06261">
    <property type="entry name" value="TM_PBP2"/>
    <property type="match status" value="1"/>
</dbReference>
<comment type="subcellular location">
    <subcellularLocation>
        <location evidence="1">Cell inner membrane</location>
        <topology evidence="1">Multi-pass membrane protein</topology>
    </subcellularLocation>
    <subcellularLocation>
        <location evidence="8">Cell membrane</location>
        <topology evidence="8">Multi-pass membrane protein</topology>
    </subcellularLocation>
</comment>
<feature type="transmembrane region" description="Helical" evidence="8">
    <location>
        <begin position="127"/>
        <end position="146"/>
    </location>
</feature>
<dbReference type="InterPro" id="IPR010065">
    <property type="entry name" value="AA_ABC_transptr_permease_3TM"/>
</dbReference>
<evidence type="ECO:0000256" key="8">
    <source>
        <dbReference type="RuleBase" id="RU363032"/>
    </source>
</evidence>
<dbReference type="Pfam" id="PF00528">
    <property type="entry name" value="BPD_transp_1"/>
    <property type="match status" value="1"/>
</dbReference>
<dbReference type="NCBIfam" id="TIGR01726">
    <property type="entry name" value="HEQRo_perm_3TM"/>
    <property type="match status" value="1"/>
</dbReference>
<dbReference type="GO" id="GO:0022857">
    <property type="term" value="F:transmembrane transporter activity"/>
    <property type="evidence" value="ECO:0007669"/>
    <property type="project" value="InterPro"/>
</dbReference>
<evidence type="ECO:0000256" key="2">
    <source>
        <dbReference type="ARBA" id="ARBA00010072"/>
    </source>
</evidence>
<proteinExistence type="inferred from homology"/>
<feature type="transmembrane region" description="Helical" evidence="8">
    <location>
        <begin position="103"/>
        <end position="120"/>
    </location>
</feature>
<evidence type="ECO:0000313" key="12">
    <source>
        <dbReference type="Proteomes" id="UP000078558"/>
    </source>
</evidence>
<dbReference type="Proteomes" id="UP000078558">
    <property type="component" value="Chromosome I"/>
</dbReference>
<dbReference type="EMBL" id="FLRC01000009">
    <property type="protein sequence ID" value="SBT24467.1"/>
    <property type="molecule type" value="Genomic_DNA"/>
</dbReference>
<dbReference type="InterPro" id="IPR035906">
    <property type="entry name" value="MetI-like_sf"/>
</dbReference>
<keyword evidence="12" id="KW-1185">Reference proteome</keyword>
<name>A0A1C3JZ94_9BURK</name>
<dbReference type="InterPro" id="IPR000515">
    <property type="entry name" value="MetI-like"/>
</dbReference>
<dbReference type="PANTHER" id="PTHR30614">
    <property type="entry name" value="MEMBRANE COMPONENT OF AMINO ACID ABC TRANSPORTER"/>
    <property type="match status" value="1"/>
</dbReference>
<dbReference type="InterPro" id="IPR043429">
    <property type="entry name" value="ArtM/GltK/GlnP/TcyL/YhdX-like"/>
</dbReference>
<reference evidence="11 12" key="2">
    <citation type="submission" date="2017-08" db="EMBL/GenBank/DDBJ databases">
        <authorList>
            <person name="de Groot N.N."/>
        </authorList>
    </citation>
    <scope>NUCLEOTIDE SEQUENCE [LARGE SCALE GENOMIC DNA]</scope>
    <source>
        <strain evidence="11">Orrdi1</strain>
    </source>
</reference>
<dbReference type="RefSeq" id="WP_067750703.1">
    <property type="nucleotide sequence ID" value="NZ_LT907988.1"/>
</dbReference>
<keyword evidence="3 8" id="KW-0813">Transport</keyword>
<dbReference type="Gene3D" id="1.10.3720.10">
    <property type="entry name" value="MetI-like"/>
    <property type="match status" value="1"/>
</dbReference>
<dbReference type="PANTHER" id="PTHR30614:SF41">
    <property type="entry name" value="INNER MEMBRANE AMINO-ACID ABC TRANSPORTER PERMEASE PROTEIN YHDY"/>
    <property type="match status" value="1"/>
</dbReference>
<evidence type="ECO:0000256" key="4">
    <source>
        <dbReference type="ARBA" id="ARBA00022475"/>
    </source>
</evidence>
<keyword evidence="7 8" id="KW-0472">Membrane</keyword>
<evidence type="ECO:0000259" key="9">
    <source>
        <dbReference type="PROSITE" id="PS50928"/>
    </source>
</evidence>
<evidence type="ECO:0000256" key="5">
    <source>
        <dbReference type="ARBA" id="ARBA00022692"/>
    </source>
</evidence>
<keyword evidence="5 8" id="KW-0812">Transmembrane</keyword>
<dbReference type="EMBL" id="LT907988">
    <property type="protein sequence ID" value="SOE52278.1"/>
    <property type="molecule type" value="Genomic_DNA"/>
</dbReference>
<keyword evidence="4" id="KW-1003">Cell membrane</keyword>
<evidence type="ECO:0000256" key="6">
    <source>
        <dbReference type="ARBA" id="ARBA00022989"/>
    </source>
</evidence>
<protein>
    <submittedName>
        <fullName evidence="10">Glutamate Aspartate transport system permease protein GltK (TC 3.A.1.3.4)</fullName>
    </submittedName>
</protein>
<dbReference type="GO" id="GO:0006865">
    <property type="term" value="P:amino acid transport"/>
    <property type="evidence" value="ECO:0007669"/>
    <property type="project" value="TreeGrafter"/>
</dbReference>
<feature type="transmembrane region" description="Helical" evidence="8">
    <location>
        <begin position="37"/>
        <end position="57"/>
    </location>
</feature>
<feature type="transmembrane region" description="Helical" evidence="8">
    <location>
        <begin position="237"/>
        <end position="260"/>
    </location>
</feature>
<evidence type="ECO:0000256" key="1">
    <source>
        <dbReference type="ARBA" id="ARBA00004429"/>
    </source>
</evidence>
<dbReference type="AlphaFoldDB" id="A0A1C3JZ94"/>
<sequence>MAATTPTSPAVTTGEPPPSNQVGAWAWIRSQLFASPLNALVTILCVWFVLASVPALLDWAFLSANYTAQNAQECRASSGACWAFIIEKHRLILFGTYPYDEQWRPLIACVLLVAVVVCSGMRRFWNLSLLGIWIGGMGAAALLMWGGVLGLEYVETARWGGLPVTLILSTFGIAFAFPFGVLLALGRRSRMPAIKALCVVYIELIRGVPLISLLFMSSVMLPLFLPVGVTFDKLLRAQIAIILFAGAYIAETVRGGLQAIPKGQYEGADSLGLSYWQQMRLIILPQALKIVIPPLVGIFIALFKDTSLVVVIGIFDLTLAAKAALSDAAWRGFGVEAYVFISLVYFVFCFSMSRYSQALENRLATGHKR</sequence>
<organism evidence="10 12">
    <name type="scientific">Orrella dioscoreae</name>
    <dbReference type="NCBI Taxonomy" id="1851544"/>
    <lineage>
        <taxon>Bacteria</taxon>
        <taxon>Pseudomonadati</taxon>
        <taxon>Pseudomonadota</taxon>
        <taxon>Betaproteobacteria</taxon>
        <taxon>Burkholderiales</taxon>
        <taxon>Alcaligenaceae</taxon>
        <taxon>Orrella</taxon>
    </lineage>
</organism>
<feature type="transmembrane region" description="Helical" evidence="8">
    <location>
        <begin position="281"/>
        <end position="302"/>
    </location>
</feature>
<keyword evidence="6 8" id="KW-1133">Transmembrane helix</keyword>
<accession>A0A1C3JZ94</accession>
<feature type="transmembrane region" description="Helical" evidence="8">
    <location>
        <begin position="337"/>
        <end position="355"/>
    </location>
</feature>
<gene>
    <name evidence="10" type="ORF">ODI_03093</name>
    <name evidence="11" type="ORF">ODI_R4046</name>
</gene>
<dbReference type="PROSITE" id="PS50928">
    <property type="entry name" value="ABC_TM1"/>
    <property type="match status" value="1"/>
</dbReference>
<evidence type="ECO:0000313" key="11">
    <source>
        <dbReference type="EMBL" id="SOE52278.1"/>
    </source>
</evidence>
<comment type="similarity">
    <text evidence="2">Belongs to the binding-protein-dependent transport system permease family. HisMQ subfamily.</text>
</comment>
<evidence type="ECO:0000256" key="7">
    <source>
        <dbReference type="ARBA" id="ARBA00023136"/>
    </source>
</evidence>
<dbReference type="GO" id="GO:0043190">
    <property type="term" value="C:ATP-binding cassette (ABC) transporter complex"/>
    <property type="evidence" value="ECO:0007669"/>
    <property type="project" value="InterPro"/>
</dbReference>
<evidence type="ECO:0000313" key="10">
    <source>
        <dbReference type="EMBL" id="SBT24467.1"/>
    </source>
</evidence>
<feature type="transmembrane region" description="Helical" evidence="8">
    <location>
        <begin position="166"/>
        <end position="186"/>
    </location>
</feature>
<dbReference type="SUPFAM" id="SSF161098">
    <property type="entry name" value="MetI-like"/>
    <property type="match status" value="1"/>
</dbReference>
<dbReference type="KEGG" id="odi:ODI_R4046"/>
<dbReference type="OrthoDB" id="9771188at2"/>
<feature type="domain" description="ABC transmembrane type-1" evidence="9">
    <location>
        <begin position="162"/>
        <end position="356"/>
    </location>
</feature>
<dbReference type="STRING" id="1851544.ODI_03093"/>
<evidence type="ECO:0000256" key="3">
    <source>
        <dbReference type="ARBA" id="ARBA00022448"/>
    </source>
</evidence>